<dbReference type="AlphaFoldDB" id="A0A3R7D926"/>
<keyword evidence="7 9" id="KW-0378">Hydrolase</keyword>
<evidence type="ECO:0000256" key="1">
    <source>
        <dbReference type="ARBA" id="ARBA00000402"/>
    </source>
</evidence>
<dbReference type="PANTHER" id="PTHR46018:SF2">
    <property type="entry name" value="ZINC PHOSPHODIESTERASE ELAC PROTEIN 1"/>
    <property type="match status" value="1"/>
</dbReference>
<dbReference type="InterPro" id="IPR001279">
    <property type="entry name" value="Metallo-B-lactamas"/>
</dbReference>
<dbReference type="GO" id="GO:0042802">
    <property type="term" value="F:identical protein binding"/>
    <property type="evidence" value="ECO:0007669"/>
    <property type="project" value="UniProtKB-ARBA"/>
</dbReference>
<feature type="binding site" evidence="9">
    <location>
        <position position="63"/>
    </location>
    <ligand>
        <name>Zn(2+)</name>
        <dbReference type="ChEBI" id="CHEBI:29105"/>
        <label>1</label>
        <note>catalytic</note>
    </ligand>
</feature>
<protein>
    <recommendedName>
        <fullName evidence="9">Ribonuclease Z</fullName>
        <shortName evidence="9">RNase Z</shortName>
        <ecNumber evidence="9">3.1.26.11</ecNumber>
    </recommendedName>
    <alternativeName>
        <fullName evidence="9">tRNA 3 endonuclease</fullName>
    </alternativeName>
    <alternativeName>
        <fullName evidence="9">tRNase Z</fullName>
    </alternativeName>
</protein>
<reference evidence="11 12" key="1">
    <citation type="submission" date="2018-09" db="EMBL/GenBank/DDBJ databases">
        <title>Genomic Encyclopedia of Archaeal and Bacterial Type Strains, Phase II (KMG-II): from individual species to whole genera.</title>
        <authorList>
            <person name="Goeker M."/>
        </authorList>
    </citation>
    <scope>NUCLEOTIDE SEQUENCE [LARGE SCALE GENOMIC DNA]</scope>
    <source>
        <strain evidence="11 12">DSM 13151</strain>
    </source>
</reference>
<dbReference type="InterPro" id="IPR036866">
    <property type="entry name" value="RibonucZ/Hydroxyglut_hydro"/>
</dbReference>
<dbReference type="Pfam" id="PF12706">
    <property type="entry name" value="Lactamase_B_2"/>
    <property type="match status" value="1"/>
</dbReference>
<dbReference type="OrthoDB" id="85118at2157"/>
<evidence type="ECO:0000313" key="11">
    <source>
        <dbReference type="EMBL" id="RKD93898.1"/>
    </source>
</evidence>
<feature type="binding site" evidence="9">
    <location>
        <position position="268"/>
    </location>
    <ligand>
        <name>Zn(2+)</name>
        <dbReference type="ChEBI" id="CHEBI:29105"/>
        <label>2</label>
        <note>catalytic</note>
    </ligand>
</feature>
<dbReference type="EC" id="3.1.26.11" evidence="9"/>
<dbReference type="InterPro" id="IPR013471">
    <property type="entry name" value="RNase_Z/BN"/>
</dbReference>
<dbReference type="Pfam" id="PF23023">
    <property type="entry name" value="Anti-Pycsar_Apyc1"/>
    <property type="match status" value="1"/>
</dbReference>
<evidence type="ECO:0000256" key="4">
    <source>
        <dbReference type="ARBA" id="ARBA00022722"/>
    </source>
</evidence>
<accession>A0A3R7D926</accession>
<evidence type="ECO:0000256" key="3">
    <source>
        <dbReference type="ARBA" id="ARBA00022694"/>
    </source>
</evidence>
<dbReference type="EMBL" id="RAPO01000003">
    <property type="protein sequence ID" value="RKD93898.1"/>
    <property type="molecule type" value="Genomic_DNA"/>
</dbReference>
<dbReference type="GO" id="GO:0042781">
    <property type="term" value="F:3'-tRNA processing endoribonuclease activity"/>
    <property type="evidence" value="ECO:0007669"/>
    <property type="project" value="UniProtKB-UniRule"/>
</dbReference>
<dbReference type="Proteomes" id="UP000283805">
    <property type="component" value="Unassembled WGS sequence"/>
</dbReference>
<dbReference type="CDD" id="cd07717">
    <property type="entry name" value="RNaseZ_ZiPD-like_MBL-fold"/>
    <property type="match status" value="1"/>
</dbReference>
<keyword evidence="8 9" id="KW-0862">Zinc</keyword>
<feature type="active site" description="Proton acceptor" evidence="9">
    <location>
        <position position="65"/>
    </location>
</feature>
<keyword evidence="12" id="KW-1185">Reference proteome</keyword>
<dbReference type="RefSeq" id="WP_120245882.1">
    <property type="nucleotide sequence ID" value="NZ_RAPO01000003.1"/>
</dbReference>
<comment type="cofactor">
    <cofactor evidence="9">
        <name>Zn(2+)</name>
        <dbReference type="ChEBI" id="CHEBI:29105"/>
    </cofactor>
    <text evidence="9">Binds 2 Zn(2+) ions.</text>
</comment>
<comment type="catalytic activity">
    <reaction evidence="1 9">
        <text>Endonucleolytic cleavage of RNA, removing extra 3' nucleotides from tRNA precursor, generating 3' termini of tRNAs. A 3'-hydroxy group is left at the tRNA terminus and a 5'-phosphoryl group is left at the trailer molecule.</text>
        <dbReference type="EC" id="3.1.26.11"/>
    </reaction>
</comment>
<evidence type="ECO:0000256" key="5">
    <source>
        <dbReference type="ARBA" id="ARBA00022723"/>
    </source>
</evidence>
<dbReference type="HAMAP" id="MF_01818">
    <property type="entry name" value="RNase_Z_BN"/>
    <property type="match status" value="1"/>
</dbReference>
<comment type="subunit">
    <text evidence="2 9">Homodimer.</text>
</comment>
<feature type="binding site" evidence="9">
    <location>
        <position position="139"/>
    </location>
    <ligand>
        <name>Zn(2+)</name>
        <dbReference type="ChEBI" id="CHEBI:29105"/>
        <label>1</label>
        <note>catalytic</note>
    </ligand>
</feature>
<proteinExistence type="inferred from homology"/>
<feature type="binding site" evidence="9">
    <location>
        <position position="65"/>
    </location>
    <ligand>
        <name>Zn(2+)</name>
        <dbReference type="ChEBI" id="CHEBI:29105"/>
        <label>2</label>
        <note>catalytic</note>
    </ligand>
</feature>
<evidence type="ECO:0000256" key="9">
    <source>
        <dbReference type="HAMAP-Rule" id="MF_01818"/>
    </source>
</evidence>
<feature type="binding site" evidence="9">
    <location>
        <position position="210"/>
    </location>
    <ligand>
        <name>Zn(2+)</name>
        <dbReference type="ChEBI" id="CHEBI:29105"/>
        <label>2</label>
        <note>catalytic</note>
    </ligand>
</feature>
<dbReference type="NCBIfam" id="TIGR02651">
    <property type="entry name" value="RNase_Z"/>
    <property type="match status" value="1"/>
</dbReference>
<evidence type="ECO:0000256" key="2">
    <source>
        <dbReference type="ARBA" id="ARBA00011738"/>
    </source>
</evidence>
<feature type="binding site" evidence="9">
    <location>
        <position position="61"/>
    </location>
    <ligand>
        <name>Zn(2+)</name>
        <dbReference type="ChEBI" id="CHEBI:29105"/>
        <label>1</label>
        <note>catalytic</note>
    </ligand>
</feature>
<keyword evidence="4 9" id="KW-0540">Nuclease</keyword>
<feature type="binding site" evidence="9">
    <location>
        <position position="66"/>
    </location>
    <ligand>
        <name>Zn(2+)</name>
        <dbReference type="ChEBI" id="CHEBI:29105"/>
        <label>2</label>
        <note>catalytic</note>
    </ligand>
</feature>
<feature type="binding site" evidence="9">
    <location>
        <position position="210"/>
    </location>
    <ligand>
        <name>Zn(2+)</name>
        <dbReference type="ChEBI" id="CHEBI:29105"/>
        <label>1</label>
        <note>catalytic</note>
    </ligand>
</feature>
<dbReference type="NCBIfam" id="NF000801">
    <property type="entry name" value="PRK00055.1-3"/>
    <property type="match status" value="1"/>
</dbReference>
<dbReference type="Gene3D" id="3.60.15.10">
    <property type="entry name" value="Ribonuclease Z/Hydroxyacylglutathione hydrolase-like"/>
    <property type="match status" value="1"/>
</dbReference>
<keyword evidence="6 9" id="KW-0255">Endonuclease</keyword>
<comment type="function">
    <text evidence="9">Zinc phosphodiesterase, which displays some tRNA 3'-processing endonuclease activity. Probably involved in tRNA maturation, by removing a 3'-trailer from precursor tRNA.</text>
</comment>
<dbReference type="PANTHER" id="PTHR46018">
    <property type="entry name" value="ZINC PHOSPHODIESTERASE ELAC PROTEIN 1"/>
    <property type="match status" value="1"/>
</dbReference>
<comment type="similarity">
    <text evidence="9">Belongs to the RNase Z family.</text>
</comment>
<evidence type="ECO:0000256" key="6">
    <source>
        <dbReference type="ARBA" id="ARBA00022759"/>
    </source>
</evidence>
<organism evidence="11 12">
    <name type="scientific">Halopiger aswanensis</name>
    <dbReference type="NCBI Taxonomy" id="148449"/>
    <lineage>
        <taxon>Archaea</taxon>
        <taxon>Methanobacteriati</taxon>
        <taxon>Methanobacteriota</taxon>
        <taxon>Stenosarchaea group</taxon>
        <taxon>Halobacteria</taxon>
        <taxon>Halobacteriales</taxon>
        <taxon>Natrialbaceae</taxon>
        <taxon>Halopiger</taxon>
    </lineage>
</organism>
<comment type="caution">
    <text evidence="11">The sequence shown here is derived from an EMBL/GenBank/DDBJ whole genome shotgun (WGS) entry which is preliminary data.</text>
</comment>
<dbReference type="FunFam" id="3.60.15.10:FF:000002">
    <property type="entry name" value="Ribonuclease Z"/>
    <property type="match status" value="1"/>
</dbReference>
<keyword evidence="3 9" id="KW-0819">tRNA processing</keyword>
<dbReference type="GO" id="GO:0008270">
    <property type="term" value="F:zinc ion binding"/>
    <property type="evidence" value="ECO:0007669"/>
    <property type="project" value="UniProtKB-UniRule"/>
</dbReference>
<name>A0A3R7D926_9EURY</name>
<dbReference type="SUPFAM" id="SSF56281">
    <property type="entry name" value="Metallo-hydrolase/oxidoreductase"/>
    <property type="match status" value="1"/>
</dbReference>
<evidence type="ECO:0000256" key="8">
    <source>
        <dbReference type="ARBA" id="ARBA00022833"/>
    </source>
</evidence>
<evidence type="ECO:0000259" key="10">
    <source>
        <dbReference type="Pfam" id="PF12706"/>
    </source>
</evidence>
<gene>
    <name evidence="9" type="primary">rnz</name>
    <name evidence="11" type="ORF">ATJ93_3533</name>
</gene>
<evidence type="ECO:0000256" key="7">
    <source>
        <dbReference type="ARBA" id="ARBA00022801"/>
    </source>
</evidence>
<keyword evidence="5 9" id="KW-0479">Metal-binding</keyword>
<sequence length="314" mass="34475">MPLRVTFLGTAGAIPTTERNPSGIFVSREGEELLFDAGEGTQRQMMRFGTGFSVSHLFVTHLHGDHVLGIPGLLQTMDFNEREEPLAIHTPRGTRRKLESLVNALDNDPAFPVRINEVGDGDVAYRADEYEVRAFGTDHDARSVGYALVEDDRKGRFDRERAEELGVPVGPKFSKLHEGTPVELEDGTVVEPEQVVGDPRPGRTIVYTGDTRPTVATIEVADDPDLLIHDATFAEDRADRATKTAHSTAKQAAEIANRAGASRLALMHLSSRYAGYTDDHLAEAREVFDGEVFVPEDGQKLEIPYPDADADPDE</sequence>
<feature type="domain" description="Metallo-beta-lactamase" evidence="10">
    <location>
        <begin position="200"/>
        <end position="268"/>
    </location>
</feature>
<evidence type="ECO:0000313" key="12">
    <source>
        <dbReference type="Proteomes" id="UP000283805"/>
    </source>
</evidence>